<evidence type="ECO:0000313" key="3">
    <source>
        <dbReference type="EMBL" id="KAK8400105.1"/>
    </source>
</evidence>
<feature type="transmembrane region" description="Helical" evidence="2">
    <location>
        <begin position="172"/>
        <end position="194"/>
    </location>
</feature>
<feature type="transmembrane region" description="Helical" evidence="2">
    <location>
        <begin position="359"/>
        <end position="381"/>
    </location>
</feature>
<accession>A0AAW0UJ42</accession>
<name>A0AAW0UJ42_SCYPA</name>
<evidence type="ECO:0000256" key="1">
    <source>
        <dbReference type="SAM" id="MobiDB-lite"/>
    </source>
</evidence>
<protein>
    <submittedName>
        <fullName evidence="3">Uncharacterized protein</fullName>
    </submittedName>
</protein>
<proteinExistence type="predicted"/>
<dbReference type="AlphaFoldDB" id="A0AAW0UJ42"/>
<feature type="transmembrane region" description="Helical" evidence="2">
    <location>
        <begin position="304"/>
        <end position="323"/>
    </location>
</feature>
<feature type="transmembrane region" description="Helical" evidence="2">
    <location>
        <begin position="23"/>
        <end position="42"/>
    </location>
</feature>
<feature type="region of interest" description="Disordered" evidence="1">
    <location>
        <begin position="395"/>
        <end position="421"/>
    </location>
</feature>
<gene>
    <name evidence="3" type="ORF">O3P69_003063</name>
</gene>
<evidence type="ECO:0000256" key="2">
    <source>
        <dbReference type="SAM" id="Phobius"/>
    </source>
</evidence>
<dbReference type="EMBL" id="JARAKH010000010">
    <property type="protein sequence ID" value="KAK8400105.1"/>
    <property type="molecule type" value="Genomic_DNA"/>
</dbReference>
<organism evidence="3 4">
    <name type="scientific">Scylla paramamosain</name>
    <name type="common">Mud crab</name>
    <dbReference type="NCBI Taxonomy" id="85552"/>
    <lineage>
        <taxon>Eukaryota</taxon>
        <taxon>Metazoa</taxon>
        <taxon>Ecdysozoa</taxon>
        <taxon>Arthropoda</taxon>
        <taxon>Crustacea</taxon>
        <taxon>Multicrustacea</taxon>
        <taxon>Malacostraca</taxon>
        <taxon>Eumalacostraca</taxon>
        <taxon>Eucarida</taxon>
        <taxon>Decapoda</taxon>
        <taxon>Pleocyemata</taxon>
        <taxon>Brachyura</taxon>
        <taxon>Eubrachyura</taxon>
        <taxon>Portunoidea</taxon>
        <taxon>Portunidae</taxon>
        <taxon>Portuninae</taxon>
        <taxon>Scylla</taxon>
    </lineage>
</organism>
<keyword evidence="4" id="KW-1185">Reference proteome</keyword>
<feature type="transmembrane region" description="Helical" evidence="2">
    <location>
        <begin position="269"/>
        <end position="292"/>
    </location>
</feature>
<evidence type="ECO:0000313" key="4">
    <source>
        <dbReference type="Proteomes" id="UP001487740"/>
    </source>
</evidence>
<dbReference type="Proteomes" id="UP001487740">
    <property type="component" value="Unassembled WGS sequence"/>
</dbReference>
<feature type="transmembrane region" description="Helical" evidence="2">
    <location>
        <begin position="234"/>
        <end position="257"/>
    </location>
</feature>
<keyword evidence="2" id="KW-0472">Membrane</keyword>
<feature type="transmembrane region" description="Helical" evidence="2">
    <location>
        <begin position="127"/>
        <end position="152"/>
    </location>
</feature>
<sequence length="421" mass="46180">MGDSSFKNTPLPLLRKLDEQEAATNYIALLFAIPLAAVNMVMCKVVPACKEADPPKPCEDVDPPPQDCKTSHILVVLFIMFLAGIAGACVVVGGVLLYSCYTIMLIDIWLIVHARCPTEVSSTGPKIFALLLIFLNFTWLILGNAFIIGAYLTCGTVTFLGTISCSSSFLHFTLVIIIIFDIAYITFFVLLCIACSSDNGVQGWTHPALGESGCCARPSCFSSFYCVAPSWQEWIIIIALICYTLLAVTAIALGSAFINICDPDLWVPYWLIVHGAVTLVIFCSVLCCLVYPGWVTISWDRTQFAAFLPVLIFGLFQLIWLTFGNVRAAEYRINSCPVGDICNDGLHVFTLVLIFLLDLPFLVIIYVGIVLFILMTLLIIFKSCYDCCHKVDQDTAEPDEEKAERSSSSSSSTSSDSSDSE</sequence>
<reference evidence="3 4" key="1">
    <citation type="submission" date="2023-03" db="EMBL/GenBank/DDBJ databases">
        <title>High-quality genome of Scylla paramamosain provides insights in environmental adaptation.</title>
        <authorList>
            <person name="Zhang L."/>
        </authorList>
    </citation>
    <scope>NUCLEOTIDE SEQUENCE [LARGE SCALE GENOMIC DNA]</scope>
    <source>
        <strain evidence="3">LZ_2023a</strain>
        <tissue evidence="3">Muscle</tissue>
    </source>
</reference>
<keyword evidence="2" id="KW-1133">Transmembrane helix</keyword>
<comment type="caution">
    <text evidence="3">The sequence shown here is derived from an EMBL/GenBank/DDBJ whole genome shotgun (WGS) entry which is preliminary data.</text>
</comment>
<feature type="compositionally biased region" description="Low complexity" evidence="1">
    <location>
        <begin position="406"/>
        <end position="421"/>
    </location>
</feature>
<keyword evidence="2" id="KW-0812">Transmembrane</keyword>
<feature type="transmembrane region" description="Helical" evidence="2">
    <location>
        <begin position="73"/>
        <end position="106"/>
    </location>
</feature>